<dbReference type="Proteomes" id="UP000283589">
    <property type="component" value="Unassembled WGS sequence"/>
</dbReference>
<reference evidence="1 2" key="1">
    <citation type="submission" date="2018-08" db="EMBL/GenBank/DDBJ databases">
        <title>A genome reference for cultivated species of the human gut microbiota.</title>
        <authorList>
            <person name="Zou Y."/>
            <person name="Xue W."/>
            <person name="Luo G."/>
        </authorList>
    </citation>
    <scope>NUCLEOTIDE SEQUENCE [LARGE SCALE GENOMIC DNA]</scope>
    <source>
        <strain evidence="1 2">AF14-49</strain>
    </source>
</reference>
<evidence type="ECO:0000313" key="1">
    <source>
        <dbReference type="EMBL" id="RGV31726.1"/>
    </source>
</evidence>
<comment type="caution">
    <text evidence="1">The sequence shown here is derived from an EMBL/GenBank/DDBJ whole genome shotgun (WGS) entry which is preliminary data.</text>
</comment>
<evidence type="ECO:0000313" key="2">
    <source>
        <dbReference type="Proteomes" id="UP000283589"/>
    </source>
</evidence>
<protein>
    <submittedName>
        <fullName evidence="1">Uncharacterized protein</fullName>
    </submittedName>
</protein>
<accession>A0A412WW99</accession>
<dbReference type="EMBL" id="QRZA01000028">
    <property type="protein sequence ID" value="RGV31726.1"/>
    <property type="molecule type" value="Genomic_DNA"/>
</dbReference>
<dbReference type="AlphaFoldDB" id="A0A412WW99"/>
<name>A0A412WW99_9BACT</name>
<sequence length="170" mass="19480">MKWDGFDYWAISFTESEIYASDDQSMKQKRCGIIYQIIANMVENGTIVEPANLKDGVDLETALSTKKNNVNYRFYRGIPNSILTSFGAGTRTGVAELTSDYAGANSMISTYSGENNHEYFLNYIRNIMWFTETEFNEKYLDYPLIIEKYNLVVNYMLTNCGLDLRQIAGK</sequence>
<proteinExistence type="predicted"/>
<gene>
    <name evidence="1" type="ORF">DWW18_16440</name>
</gene>
<organism evidence="1 2">
    <name type="scientific">Butyricimonas virosa</name>
    <dbReference type="NCBI Taxonomy" id="544645"/>
    <lineage>
        <taxon>Bacteria</taxon>
        <taxon>Pseudomonadati</taxon>
        <taxon>Bacteroidota</taxon>
        <taxon>Bacteroidia</taxon>
        <taxon>Bacteroidales</taxon>
        <taxon>Odoribacteraceae</taxon>
        <taxon>Butyricimonas</taxon>
    </lineage>
</organism>
<dbReference type="Gene3D" id="3.40.390.70">
    <property type="match status" value="1"/>
</dbReference>